<dbReference type="InterPro" id="IPR000595">
    <property type="entry name" value="cNMP-bd_dom"/>
</dbReference>
<reference evidence="6 7" key="1">
    <citation type="submission" date="2024-09" db="EMBL/GenBank/DDBJ databases">
        <authorList>
            <person name="Sun Q."/>
            <person name="Mori K."/>
        </authorList>
    </citation>
    <scope>NUCLEOTIDE SEQUENCE [LARGE SCALE GENOMIC DNA]</scope>
    <source>
        <strain evidence="6 7">JCM 3143</strain>
    </source>
</reference>
<name>A0ABV5S5F5_9ACTN</name>
<dbReference type="RefSeq" id="WP_344997931.1">
    <property type="nucleotide sequence ID" value="NZ_BAAAXV010000009.1"/>
</dbReference>
<keyword evidence="2" id="KW-0238">DNA-binding</keyword>
<evidence type="ECO:0000256" key="3">
    <source>
        <dbReference type="ARBA" id="ARBA00023163"/>
    </source>
</evidence>
<dbReference type="InterPro" id="IPR011990">
    <property type="entry name" value="TPR-like_helical_dom_sf"/>
</dbReference>
<organism evidence="6 7">
    <name type="scientific">Nonomuraea helvata</name>
    <dbReference type="NCBI Taxonomy" id="37484"/>
    <lineage>
        <taxon>Bacteria</taxon>
        <taxon>Bacillati</taxon>
        <taxon>Actinomycetota</taxon>
        <taxon>Actinomycetes</taxon>
        <taxon>Streptosporangiales</taxon>
        <taxon>Streptosporangiaceae</taxon>
        <taxon>Nonomuraea</taxon>
    </lineage>
</organism>
<evidence type="ECO:0000313" key="6">
    <source>
        <dbReference type="EMBL" id="MFB9626901.1"/>
    </source>
</evidence>
<dbReference type="SUPFAM" id="SSF46785">
    <property type="entry name" value="Winged helix' DNA-binding domain"/>
    <property type="match status" value="1"/>
</dbReference>
<dbReference type="SUPFAM" id="SSF48452">
    <property type="entry name" value="TPR-like"/>
    <property type="match status" value="3"/>
</dbReference>
<evidence type="ECO:0000313" key="7">
    <source>
        <dbReference type="Proteomes" id="UP001589532"/>
    </source>
</evidence>
<dbReference type="SUPFAM" id="SSF51206">
    <property type="entry name" value="cAMP-binding domain-like"/>
    <property type="match status" value="1"/>
</dbReference>
<evidence type="ECO:0000256" key="1">
    <source>
        <dbReference type="ARBA" id="ARBA00023015"/>
    </source>
</evidence>
<gene>
    <name evidence="6" type="ORF">ACFFSA_27770</name>
</gene>
<keyword evidence="1" id="KW-0805">Transcription regulation</keyword>
<dbReference type="PANTHER" id="PTHR47691:SF3">
    <property type="entry name" value="HTH-TYPE TRANSCRIPTIONAL REGULATOR RV0890C-RELATED"/>
    <property type="match status" value="1"/>
</dbReference>
<dbReference type="SUPFAM" id="SSF52540">
    <property type="entry name" value="P-loop containing nucleoside triphosphate hydrolases"/>
    <property type="match status" value="1"/>
</dbReference>
<dbReference type="CDD" id="cd00038">
    <property type="entry name" value="CAP_ED"/>
    <property type="match status" value="1"/>
</dbReference>
<keyword evidence="7" id="KW-1185">Reference proteome</keyword>
<dbReference type="Gene3D" id="3.40.50.300">
    <property type="entry name" value="P-loop containing nucleotide triphosphate hydrolases"/>
    <property type="match status" value="1"/>
</dbReference>
<accession>A0ABV5S5F5</accession>
<dbReference type="PANTHER" id="PTHR47691">
    <property type="entry name" value="REGULATOR-RELATED"/>
    <property type="match status" value="1"/>
</dbReference>
<dbReference type="PROSITE" id="PS50042">
    <property type="entry name" value="CNMP_BINDING_3"/>
    <property type="match status" value="1"/>
</dbReference>
<protein>
    <submittedName>
        <fullName evidence="6">Tetratricopeptide repeat protein</fullName>
    </submittedName>
</protein>
<dbReference type="Proteomes" id="UP001589532">
    <property type="component" value="Unassembled WGS sequence"/>
</dbReference>
<sequence length="1163" mass="127556">MDLFRSLVDEGARPRVFRRNETICSPLRPANRVYVIDYGYAREYTPVGEREAIHDLRGDGDLIGELAFWSPAERAKIDALTELRAWPIDLRRLREHAAASPAVATALVQELFARNVAARRHEALARAPVSARLAVWLLHLDERYVLASESAPPLSMETLADLVGSSPDVVQRQLTQWVRRGWLVRPGYRRLRIADPSALRDAAGGWEHLSAPWQGQVTPFLTRPGTMEPLPVGGVPKPRQLPADVPDFTGRQQSLDLLTDWLERPRRTNTMVVQGLPGVGKTALVTHWGHLHADRFPDGQIVIDLRGQSPSQPPMTPAEALGQILRSLGVGEHMPPDDGAELMLLYRSRIAGRRLLLILDNAADPAQVRALLPGGKDCVVLVTSRTRMAPLRATGHADLMDLPVLDPGNAVALLVAVLGGDSPRAADRDALAELARVCSYHPFALRISAAKLAENPGLSVQERVQELRGPGRLLMGDPEEAFRSALDLAYESLSPGQRRAFRHVGLLPGRDFTPEVLAAALGVPVDEAVVAVEELHRAYLVEPLAGPRYRVHDLVKRLARELGRHAEGGVREARVRLLDHYLAKATDPATPPEWFEAERRSLVSAVRMAEESGAQGMAWRLAKAVFEPFRSLRYYENNLEIQQAGLTSAMQVSNRRAIALMRGNLGSIHRDIGPSTLAARFIAEALDDFASLGDAEGRAHALNDLAEVHGIAGNNEEALKCAGEALDLYREIGDLAGVANCLHTLSRLHLSQERHELALQHAGQALEVREELGDRRGTAQSLIILATVQRNLGEPNAALSEGLEALSICHELGDEHAEAETLLCLAEIYDLLRLPHDARRDAERALAGYTATGDQYGCGRALCALGRIARNGSRYDEALSYYEQALAVQVELHHEQGKAETLGDIGLVHWRLADYLRADDYLNQALAISRVIRDEPVEARMLNRLARVRRRQGLPHVAFVYALEALDIVQGLGNRRAEADVQETLANTYLSLGQHQPALEAAKASLAIREELRDNRASALLSMAQALHTAGKPQAALKLAWETVELQNETGTKDRWAAALTTLAMVLLDLDLTGEALVYAQQARDVHLECGTRRDLGCALRALGLISARQGDRPAAVEQLREALRLLEEVGDALEARRVSVELRELGAVPGAETSLKVVKSRL</sequence>
<feature type="repeat" description="TPR" evidence="4">
    <location>
        <begin position="859"/>
        <end position="892"/>
    </location>
</feature>
<dbReference type="EMBL" id="JBHMBW010000026">
    <property type="protein sequence ID" value="MFB9626901.1"/>
    <property type="molecule type" value="Genomic_DNA"/>
</dbReference>
<evidence type="ECO:0000259" key="5">
    <source>
        <dbReference type="PROSITE" id="PS50042"/>
    </source>
</evidence>
<keyword evidence="3" id="KW-0804">Transcription</keyword>
<dbReference type="InterPro" id="IPR019734">
    <property type="entry name" value="TPR_rpt"/>
</dbReference>
<evidence type="ECO:0000256" key="2">
    <source>
        <dbReference type="ARBA" id="ARBA00023125"/>
    </source>
</evidence>
<dbReference type="Gene3D" id="2.60.120.10">
    <property type="entry name" value="Jelly Rolls"/>
    <property type="match status" value="1"/>
</dbReference>
<dbReference type="InterPro" id="IPR036390">
    <property type="entry name" value="WH_DNA-bd_sf"/>
</dbReference>
<dbReference type="Pfam" id="PF13545">
    <property type="entry name" value="HTH_Crp_2"/>
    <property type="match status" value="1"/>
</dbReference>
<dbReference type="InterPro" id="IPR027417">
    <property type="entry name" value="P-loop_NTPase"/>
</dbReference>
<keyword evidence="4" id="KW-0802">TPR repeat</keyword>
<dbReference type="InterPro" id="IPR014710">
    <property type="entry name" value="RmlC-like_jellyroll"/>
</dbReference>
<evidence type="ECO:0000256" key="4">
    <source>
        <dbReference type="PROSITE-ProRule" id="PRU00339"/>
    </source>
</evidence>
<comment type="caution">
    <text evidence="6">The sequence shown here is derived from an EMBL/GenBank/DDBJ whole genome shotgun (WGS) entry which is preliminary data.</text>
</comment>
<dbReference type="PROSITE" id="PS50005">
    <property type="entry name" value="TPR"/>
    <property type="match status" value="1"/>
</dbReference>
<dbReference type="InterPro" id="IPR012318">
    <property type="entry name" value="HTH_CRP"/>
</dbReference>
<dbReference type="Pfam" id="PF13424">
    <property type="entry name" value="TPR_12"/>
    <property type="match status" value="3"/>
</dbReference>
<dbReference type="SMART" id="SM00028">
    <property type="entry name" value="TPR"/>
    <property type="match status" value="11"/>
</dbReference>
<dbReference type="Gene3D" id="1.25.40.10">
    <property type="entry name" value="Tetratricopeptide repeat domain"/>
    <property type="match status" value="3"/>
</dbReference>
<proteinExistence type="predicted"/>
<dbReference type="InterPro" id="IPR018490">
    <property type="entry name" value="cNMP-bd_dom_sf"/>
</dbReference>
<feature type="domain" description="Cyclic nucleotide-binding" evidence="5">
    <location>
        <begin position="14"/>
        <end position="114"/>
    </location>
</feature>